<dbReference type="PANTHER" id="PTHR42052:SF1">
    <property type="entry name" value="ABM DOMAIN-CONTAINING PROTEIN"/>
    <property type="match status" value="1"/>
</dbReference>
<sequence length="244" mass="28232">MEGNASSLGAYIKASVSSFLHLSYNTNFPVILCYFPTPTFLMAVTELALLRLIPPTTAREPELRAKLKAAKEAMEKYTGRRFYFLQQIQDPDIVYVLGEWESVAQHMQGWIPSVENRAVLEMLKDDLTVDWLHHFDVPHMLLPISDRDLGRVYSIVLHRRDRAGREQTERFPSLKQEFVEPQEAEHGIETGHGWAVDFEDEKEVQLLICAWKATPEGVHEPLKYCSRYFEDVEVDEKHARIMDL</sequence>
<proteinExistence type="predicted"/>
<dbReference type="Proteomes" id="UP000799440">
    <property type="component" value="Unassembled WGS sequence"/>
</dbReference>
<dbReference type="OrthoDB" id="3542212at2759"/>
<dbReference type="AlphaFoldDB" id="A0A6A6VAW2"/>
<protein>
    <recommendedName>
        <fullName evidence="3">ABM domain-containing protein</fullName>
    </recommendedName>
</protein>
<dbReference type="PANTHER" id="PTHR42052">
    <property type="entry name" value="ABM DOMAIN-CONTAINING PROTEIN"/>
    <property type="match status" value="1"/>
</dbReference>
<dbReference type="EMBL" id="MU006573">
    <property type="protein sequence ID" value="KAF2747243.1"/>
    <property type="molecule type" value="Genomic_DNA"/>
</dbReference>
<dbReference type="InterPro" id="IPR011008">
    <property type="entry name" value="Dimeric_a/b-barrel"/>
</dbReference>
<evidence type="ECO:0000313" key="2">
    <source>
        <dbReference type="Proteomes" id="UP000799440"/>
    </source>
</evidence>
<dbReference type="SUPFAM" id="SSF54909">
    <property type="entry name" value="Dimeric alpha+beta barrel"/>
    <property type="match status" value="1"/>
</dbReference>
<organism evidence="1 2">
    <name type="scientific">Sporormia fimetaria CBS 119925</name>
    <dbReference type="NCBI Taxonomy" id="1340428"/>
    <lineage>
        <taxon>Eukaryota</taxon>
        <taxon>Fungi</taxon>
        <taxon>Dikarya</taxon>
        <taxon>Ascomycota</taxon>
        <taxon>Pezizomycotina</taxon>
        <taxon>Dothideomycetes</taxon>
        <taxon>Pleosporomycetidae</taxon>
        <taxon>Pleosporales</taxon>
        <taxon>Sporormiaceae</taxon>
        <taxon>Sporormia</taxon>
    </lineage>
</organism>
<accession>A0A6A6VAW2</accession>
<evidence type="ECO:0008006" key="3">
    <source>
        <dbReference type="Google" id="ProtNLM"/>
    </source>
</evidence>
<name>A0A6A6VAW2_9PLEO</name>
<evidence type="ECO:0000313" key="1">
    <source>
        <dbReference type="EMBL" id="KAF2747243.1"/>
    </source>
</evidence>
<reference evidence="1" key="1">
    <citation type="journal article" date="2020" name="Stud. Mycol.">
        <title>101 Dothideomycetes genomes: a test case for predicting lifestyles and emergence of pathogens.</title>
        <authorList>
            <person name="Haridas S."/>
            <person name="Albert R."/>
            <person name="Binder M."/>
            <person name="Bloem J."/>
            <person name="Labutti K."/>
            <person name="Salamov A."/>
            <person name="Andreopoulos B."/>
            <person name="Baker S."/>
            <person name="Barry K."/>
            <person name="Bills G."/>
            <person name="Bluhm B."/>
            <person name="Cannon C."/>
            <person name="Castanera R."/>
            <person name="Culley D."/>
            <person name="Daum C."/>
            <person name="Ezra D."/>
            <person name="Gonzalez J."/>
            <person name="Henrissat B."/>
            <person name="Kuo A."/>
            <person name="Liang C."/>
            <person name="Lipzen A."/>
            <person name="Lutzoni F."/>
            <person name="Magnuson J."/>
            <person name="Mondo S."/>
            <person name="Nolan M."/>
            <person name="Ohm R."/>
            <person name="Pangilinan J."/>
            <person name="Park H.-J."/>
            <person name="Ramirez L."/>
            <person name="Alfaro M."/>
            <person name="Sun H."/>
            <person name="Tritt A."/>
            <person name="Yoshinaga Y."/>
            <person name="Zwiers L.-H."/>
            <person name="Turgeon B."/>
            <person name="Goodwin S."/>
            <person name="Spatafora J."/>
            <person name="Crous P."/>
            <person name="Grigoriev I."/>
        </authorList>
    </citation>
    <scope>NUCLEOTIDE SEQUENCE</scope>
    <source>
        <strain evidence="1">CBS 119925</strain>
    </source>
</reference>
<keyword evidence="2" id="KW-1185">Reference proteome</keyword>
<dbReference type="Gene3D" id="3.30.70.100">
    <property type="match status" value="1"/>
</dbReference>
<gene>
    <name evidence="1" type="ORF">M011DRAFT_467765</name>
</gene>